<reference evidence="1 2" key="1">
    <citation type="submission" date="2019-08" db="EMBL/GenBank/DDBJ databases">
        <title>Hyperibacter terrae gen. nov., sp. nov. and Hyperibacter viscosus sp. nov., two new members in the family Rhodospirillaceae isolated from the rhizosphere of Hypericum perforatum.</title>
        <authorList>
            <person name="Noviana Z."/>
        </authorList>
    </citation>
    <scope>NUCLEOTIDE SEQUENCE [LARGE SCALE GENOMIC DNA]</scope>
    <source>
        <strain evidence="1 2">R5959</strain>
    </source>
</reference>
<dbReference type="GO" id="GO:0047869">
    <property type="term" value="F:dimethylpropiothetin dethiomethylase activity"/>
    <property type="evidence" value="ECO:0007669"/>
    <property type="project" value="InterPro"/>
</dbReference>
<gene>
    <name evidence="1" type="ORF">FRZ61_43810</name>
</gene>
<sequence>MDAFAALEPQLCWYCRTTTGPHASDNWADGHANAVIIGPNGVRSRPGLQIGISLLAPHVRYPDHSHPPEEVYLALSSGRFQHGTAPWFEPGIGGTFHNVPNITHAMASGAAPFLAIWCLWSAGASRH</sequence>
<dbReference type="InterPro" id="IPR014710">
    <property type="entry name" value="RmlC-like_jellyroll"/>
</dbReference>
<evidence type="ECO:0000313" key="1">
    <source>
        <dbReference type="EMBL" id="QEX24440.1"/>
    </source>
</evidence>
<dbReference type="AlphaFoldDB" id="A0A5J6N6W8"/>
<evidence type="ECO:0000313" key="2">
    <source>
        <dbReference type="Proteomes" id="UP000325797"/>
    </source>
</evidence>
<dbReference type="KEGG" id="hadh:FRZ61_43810"/>
<dbReference type="EMBL" id="CP042582">
    <property type="protein sequence ID" value="QEX24440.1"/>
    <property type="molecule type" value="Genomic_DNA"/>
</dbReference>
<accession>A0A5J6N6W8</accession>
<protein>
    <submittedName>
        <fullName evidence="1">Uncharacterized protein</fullName>
    </submittedName>
</protein>
<dbReference type="Proteomes" id="UP000325797">
    <property type="component" value="Chromosome"/>
</dbReference>
<name>A0A5J6N6W8_9PROT</name>
<proteinExistence type="predicted"/>
<organism evidence="1 2">
    <name type="scientific">Hypericibacter adhaerens</name>
    <dbReference type="NCBI Taxonomy" id="2602016"/>
    <lineage>
        <taxon>Bacteria</taxon>
        <taxon>Pseudomonadati</taxon>
        <taxon>Pseudomonadota</taxon>
        <taxon>Alphaproteobacteria</taxon>
        <taxon>Rhodospirillales</taxon>
        <taxon>Dongiaceae</taxon>
        <taxon>Hypericibacter</taxon>
    </lineage>
</organism>
<dbReference type="Pfam" id="PF16867">
    <property type="entry name" value="DMSP_lyase"/>
    <property type="match status" value="1"/>
</dbReference>
<dbReference type="InterPro" id="IPR031723">
    <property type="entry name" value="DMSP_lyase"/>
</dbReference>
<keyword evidence="2" id="KW-1185">Reference proteome</keyword>
<dbReference type="Gene3D" id="2.60.120.10">
    <property type="entry name" value="Jelly Rolls"/>
    <property type="match status" value="1"/>
</dbReference>